<protein>
    <submittedName>
        <fullName evidence="6">Zinc-binding alcohol dehydrogenase</fullName>
    </submittedName>
</protein>
<dbReference type="SUPFAM" id="SSF51735">
    <property type="entry name" value="NAD(P)-binding Rossmann-fold domains"/>
    <property type="match status" value="1"/>
</dbReference>
<evidence type="ECO:0000256" key="1">
    <source>
        <dbReference type="ARBA" id="ARBA00001947"/>
    </source>
</evidence>
<evidence type="ECO:0000256" key="2">
    <source>
        <dbReference type="ARBA" id="ARBA00008072"/>
    </source>
</evidence>
<dbReference type="PANTHER" id="PTHR43350:SF19">
    <property type="entry name" value="D-GULOSIDE 3-DEHYDROGENASE"/>
    <property type="match status" value="1"/>
</dbReference>
<dbReference type="Gene3D" id="3.90.180.10">
    <property type="entry name" value="Medium-chain alcohol dehydrogenases, catalytic domain"/>
    <property type="match status" value="2"/>
</dbReference>
<comment type="caution">
    <text evidence="6">The sequence shown here is derived from an EMBL/GenBank/DDBJ whole genome shotgun (WGS) entry which is preliminary data.</text>
</comment>
<keyword evidence="3" id="KW-0479">Metal-binding</keyword>
<keyword evidence="5" id="KW-0560">Oxidoreductase</keyword>
<dbReference type="SUPFAM" id="SSF50129">
    <property type="entry name" value="GroES-like"/>
    <property type="match status" value="1"/>
</dbReference>
<dbReference type="CDD" id="cd08255">
    <property type="entry name" value="2-desacetyl-2-hydroxyethyl_bacteriochlorophyllide_like"/>
    <property type="match status" value="1"/>
</dbReference>
<evidence type="ECO:0000313" key="7">
    <source>
        <dbReference type="Proteomes" id="UP001595555"/>
    </source>
</evidence>
<evidence type="ECO:0000256" key="5">
    <source>
        <dbReference type="ARBA" id="ARBA00023002"/>
    </source>
</evidence>
<evidence type="ECO:0000313" key="6">
    <source>
        <dbReference type="EMBL" id="MFC3115312.1"/>
    </source>
</evidence>
<dbReference type="EMBL" id="JBHRTF010000003">
    <property type="protein sequence ID" value="MFC3115312.1"/>
    <property type="molecule type" value="Genomic_DNA"/>
</dbReference>
<evidence type="ECO:0000256" key="4">
    <source>
        <dbReference type="ARBA" id="ARBA00022833"/>
    </source>
</evidence>
<accession>A0ABV7FGR8</accession>
<evidence type="ECO:0000256" key="3">
    <source>
        <dbReference type="ARBA" id="ARBA00022723"/>
    </source>
</evidence>
<keyword evidence="4" id="KW-0862">Zinc</keyword>
<comment type="cofactor">
    <cofactor evidence="1">
        <name>Zn(2+)</name>
        <dbReference type="ChEBI" id="CHEBI:29105"/>
    </cofactor>
</comment>
<dbReference type="Proteomes" id="UP001595555">
    <property type="component" value="Unassembled WGS sequence"/>
</dbReference>
<comment type="similarity">
    <text evidence="2">Belongs to the zinc-containing alcohol dehydrogenase family.</text>
</comment>
<sequence length="363" mass="39383">MTDTTFTHAIAQSTVNAQQLWFTGVEQVEVRECELAAPSAGEMLIEVECSAISAGTEMLVYRGQIPQDMALDASITALQDQSQYPLQYGYASVGIVKAIGDNIDASWLGQRVFAFQPHASHFLAKPSGLIKVPADIAAEDAVFLPNMETAVNLVHDGKPLLGERVVVLGQGIVGLLVSQLLAQFPLAQLHSVDAIPLRRERSLQLGTHSVFDPFSAVDISALKQQLMDFTGDTADKKTGADLIYELSGSPQALNLAIELSGFASRIVIGSWYGNKTAAIALGGDAHRNRLTITTSQVSSLAPELSGRWSKTRRFELSWNMLRKLRPSQFITHSVPLSDAPGLYQELHESPAKILQAVFVYSHT</sequence>
<reference evidence="7" key="1">
    <citation type="journal article" date="2019" name="Int. J. Syst. Evol. Microbiol.">
        <title>The Global Catalogue of Microorganisms (GCM) 10K type strain sequencing project: providing services to taxonomists for standard genome sequencing and annotation.</title>
        <authorList>
            <consortium name="The Broad Institute Genomics Platform"/>
            <consortium name="The Broad Institute Genome Sequencing Center for Infectious Disease"/>
            <person name="Wu L."/>
            <person name="Ma J."/>
        </authorList>
    </citation>
    <scope>NUCLEOTIDE SEQUENCE [LARGE SCALE GENOMIC DNA]</scope>
    <source>
        <strain evidence="7">KCTC 52237</strain>
    </source>
</reference>
<name>A0ABV7FGR8_9GAMM</name>
<proteinExistence type="inferred from homology"/>
<keyword evidence="7" id="KW-1185">Reference proteome</keyword>
<organism evidence="6 7">
    <name type="scientific">Cellvibrio fontiphilus</name>
    <dbReference type="NCBI Taxonomy" id="1815559"/>
    <lineage>
        <taxon>Bacteria</taxon>
        <taxon>Pseudomonadati</taxon>
        <taxon>Pseudomonadota</taxon>
        <taxon>Gammaproteobacteria</taxon>
        <taxon>Cellvibrionales</taxon>
        <taxon>Cellvibrionaceae</taxon>
        <taxon>Cellvibrio</taxon>
    </lineage>
</organism>
<dbReference type="InterPro" id="IPR011032">
    <property type="entry name" value="GroES-like_sf"/>
</dbReference>
<dbReference type="InterPro" id="IPR036291">
    <property type="entry name" value="NAD(P)-bd_dom_sf"/>
</dbReference>
<gene>
    <name evidence="6" type="ORF">ACFODX_07065</name>
</gene>
<dbReference type="PANTHER" id="PTHR43350">
    <property type="entry name" value="NAD-DEPENDENT ALCOHOL DEHYDROGENASE"/>
    <property type="match status" value="1"/>
</dbReference>
<dbReference type="RefSeq" id="WP_378117493.1">
    <property type="nucleotide sequence ID" value="NZ_JBHRTF010000003.1"/>
</dbReference>
<dbReference type="Gene3D" id="3.40.50.720">
    <property type="entry name" value="NAD(P)-binding Rossmann-like Domain"/>
    <property type="match status" value="1"/>
</dbReference>